<comment type="caution">
    <text evidence="3">The sequence shown here is derived from an EMBL/GenBank/DDBJ whole genome shotgun (WGS) entry which is preliminary data.</text>
</comment>
<feature type="domain" description="VOC" evidence="2">
    <location>
        <begin position="4"/>
        <end position="122"/>
    </location>
</feature>
<dbReference type="SUPFAM" id="SSF54593">
    <property type="entry name" value="Glyoxalase/Bleomycin resistance protein/Dihydroxybiphenyl dioxygenase"/>
    <property type="match status" value="1"/>
</dbReference>
<dbReference type="NCBIfam" id="NF000222">
    <property type="entry name" value="FosX"/>
    <property type="match status" value="1"/>
</dbReference>
<dbReference type="GO" id="GO:0016829">
    <property type="term" value="F:lyase activity"/>
    <property type="evidence" value="ECO:0007669"/>
    <property type="project" value="UniProtKB-KW"/>
</dbReference>
<dbReference type="InterPro" id="IPR037523">
    <property type="entry name" value="VOC_core"/>
</dbReference>
<sequence length="133" mass="15609">MVEGISHITFVVKNLQKTAELLETVFDAKKVYDSGDKTFSISKELFYLIGDQWIVIMENEETVNRTYHHVAFKIKAQDLSDFERKIKKVNLEMKPSRSRISGEGQSLYFYDYDNNLFELHTGTLEERLEAYQN</sequence>
<dbReference type="EMBL" id="PVTO01000001">
    <property type="protein sequence ID" value="PRY84168.1"/>
    <property type="molecule type" value="Genomic_DNA"/>
</dbReference>
<keyword evidence="3" id="KW-0560">Oxidoreductase</keyword>
<keyword evidence="1" id="KW-0479">Metal-binding</keyword>
<dbReference type="AlphaFoldDB" id="A0A2T0WBU3"/>
<dbReference type="PROSITE" id="PS51819">
    <property type="entry name" value="VOC"/>
    <property type="match status" value="1"/>
</dbReference>
<dbReference type="Proteomes" id="UP000238205">
    <property type="component" value="Unassembled WGS sequence"/>
</dbReference>
<dbReference type="Pfam" id="PF00903">
    <property type="entry name" value="Glyoxalase"/>
    <property type="match status" value="1"/>
</dbReference>
<organism evidence="3 4">
    <name type="scientific">Alkalibacterium olivapovliticus</name>
    <dbReference type="NCBI Taxonomy" id="99907"/>
    <lineage>
        <taxon>Bacteria</taxon>
        <taxon>Bacillati</taxon>
        <taxon>Bacillota</taxon>
        <taxon>Bacilli</taxon>
        <taxon>Lactobacillales</taxon>
        <taxon>Carnobacteriaceae</taxon>
        <taxon>Alkalibacterium</taxon>
    </lineage>
</organism>
<dbReference type="Gene3D" id="3.10.180.10">
    <property type="entry name" value="2,3-Dihydroxybiphenyl 1,2-Dioxygenase, domain 1"/>
    <property type="match status" value="1"/>
</dbReference>
<keyword evidence="3" id="KW-0223">Dioxygenase</keyword>
<proteinExistence type="predicted"/>
<accession>A0A2T0WBU3</accession>
<keyword evidence="4" id="KW-1185">Reference proteome</keyword>
<evidence type="ECO:0000259" key="2">
    <source>
        <dbReference type="PROSITE" id="PS51819"/>
    </source>
</evidence>
<dbReference type="InterPro" id="IPR051332">
    <property type="entry name" value="Fosfomycin_Res_Enzymes"/>
</dbReference>
<protein>
    <submittedName>
        <fullName evidence="3">Catechol 2,3-dioxygenase-like lactoylglutathione lyase family enzyme</fullName>
    </submittedName>
</protein>
<dbReference type="GO" id="GO:0046872">
    <property type="term" value="F:metal ion binding"/>
    <property type="evidence" value="ECO:0007669"/>
    <property type="project" value="UniProtKB-KW"/>
</dbReference>
<dbReference type="PANTHER" id="PTHR36113">
    <property type="entry name" value="LYASE, PUTATIVE-RELATED-RELATED"/>
    <property type="match status" value="1"/>
</dbReference>
<reference evidence="3 4" key="1">
    <citation type="submission" date="2018-03" db="EMBL/GenBank/DDBJ databases">
        <title>Genomic Encyclopedia of Archaeal and Bacterial Type Strains, Phase II (KMG-II): from individual species to whole genera.</title>
        <authorList>
            <person name="Goeker M."/>
        </authorList>
    </citation>
    <scope>NUCLEOTIDE SEQUENCE [LARGE SCALE GENOMIC DNA]</scope>
    <source>
        <strain evidence="3 4">DSM 13175</strain>
    </source>
</reference>
<dbReference type="RefSeq" id="WP_106190057.1">
    <property type="nucleotide sequence ID" value="NZ_PVTO01000001.1"/>
</dbReference>
<dbReference type="GO" id="GO:0051213">
    <property type="term" value="F:dioxygenase activity"/>
    <property type="evidence" value="ECO:0007669"/>
    <property type="project" value="UniProtKB-KW"/>
</dbReference>
<evidence type="ECO:0000256" key="1">
    <source>
        <dbReference type="ARBA" id="ARBA00022723"/>
    </source>
</evidence>
<keyword evidence="3" id="KW-0456">Lyase</keyword>
<gene>
    <name evidence="3" type="ORF">CLV38_10189</name>
</gene>
<dbReference type="OrthoDB" id="192739at2"/>
<evidence type="ECO:0000313" key="3">
    <source>
        <dbReference type="EMBL" id="PRY84168.1"/>
    </source>
</evidence>
<dbReference type="PANTHER" id="PTHR36113:SF6">
    <property type="entry name" value="FOSFOMYCIN RESISTANCE PROTEIN FOSX"/>
    <property type="match status" value="1"/>
</dbReference>
<dbReference type="InterPro" id="IPR004360">
    <property type="entry name" value="Glyas_Fos-R_dOase_dom"/>
</dbReference>
<dbReference type="InterPro" id="IPR029068">
    <property type="entry name" value="Glyas_Bleomycin-R_OHBP_Dase"/>
</dbReference>
<name>A0A2T0WBU3_9LACT</name>
<evidence type="ECO:0000313" key="4">
    <source>
        <dbReference type="Proteomes" id="UP000238205"/>
    </source>
</evidence>